<evidence type="ECO:0000259" key="1">
    <source>
        <dbReference type="Pfam" id="PF01592"/>
    </source>
</evidence>
<dbReference type="NCBIfam" id="TIGR01994">
    <property type="entry name" value="SUF_scaf_2"/>
    <property type="match status" value="1"/>
</dbReference>
<dbReference type="Pfam" id="PF01592">
    <property type="entry name" value="NifU_N"/>
    <property type="match status" value="1"/>
</dbReference>
<dbReference type="SUPFAM" id="SSF82649">
    <property type="entry name" value="SufE/NifU"/>
    <property type="match status" value="1"/>
</dbReference>
<accession>A0ABR5TMR4</accession>
<dbReference type="Gene3D" id="3.90.1010.10">
    <property type="match status" value="1"/>
</dbReference>
<evidence type="ECO:0000313" key="3">
    <source>
        <dbReference type="Proteomes" id="UP000070467"/>
    </source>
</evidence>
<reference evidence="2 3" key="1">
    <citation type="submission" date="2016-01" db="EMBL/GenBank/DDBJ databases">
        <authorList>
            <person name="Mitreva M."/>
            <person name="Pepin K.H."/>
            <person name="Mihindukulasuriya K.A."/>
            <person name="Fulton R."/>
            <person name="Fronick C."/>
            <person name="O'Laughlin M."/>
            <person name="Miner T."/>
            <person name="Herter B."/>
            <person name="Rosa B.A."/>
            <person name="Cordes M."/>
            <person name="Tomlinson C."/>
            <person name="Wollam A."/>
            <person name="Palsikar V.B."/>
            <person name="Mardis E.R."/>
            <person name="Wilson R.K."/>
        </authorList>
    </citation>
    <scope>NUCLEOTIDE SEQUENCE [LARGE SCALE GENOMIC DNA]</scope>
    <source>
        <strain evidence="2 3">KA00071</strain>
    </source>
</reference>
<protein>
    <submittedName>
        <fullName evidence="2">SUF system FeS assembly protein, NifU family</fullName>
    </submittedName>
</protein>
<comment type="caution">
    <text evidence="2">The sequence shown here is derived from an EMBL/GenBank/DDBJ whole genome shotgun (WGS) entry which is preliminary data.</text>
</comment>
<dbReference type="RefSeq" id="WP_066129285.1">
    <property type="nucleotide sequence ID" value="NZ_KQ959861.1"/>
</dbReference>
<organism evidence="2 3">
    <name type="scientific">Gemelliphila asaccharolytica</name>
    <dbReference type="NCBI Taxonomy" id="502393"/>
    <lineage>
        <taxon>Bacteria</taxon>
        <taxon>Bacillati</taxon>
        <taxon>Bacillota</taxon>
        <taxon>Bacilli</taxon>
        <taxon>Bacillales</taxon>
        <taxon>Gemellaceae</taxon>
        <taxon>Gemelliphila</taxon>
    </lineage>
</organism>
<feature type="domain" description="NIF system FeS cluster assembly NifU N-terminal" evidence="1">
    <location>
        <begin position="10"/>
        <end position="127"/>
    </location>
</feature>
<dbReference type="EMBL" id="LSDB01000008">
    <property type="protein sequence ID" value="KXB58616.1"/>
    <property type="molecule type" value="Genomic_DNA"/>
</dbReference>
<dbReference type="Proteomes" id="UP000070467">
    <property type="component" value="Unassembled WGS sequence"/>
</dbReference>
<gene>
    <name evidence="2" type="ORF">HMPREF1871_00382</name>
</gene>
<keyword evidence="3" id="KW-1185">Reference proteome</keyword>
<dbReference type="PANTHER" id="PTHR10093">
    <property type="entry name" value="IRON-SULFUR CLUSTER ASSEMBLY ENZYME NIFU HOMOLOG"/>
    <property type="match status" value="1"/>
</dbReference>
<proteinExistence type="predicted"/>
<dbReference type="CDD" id="cd06664">
    <property type="entry name" value="IscU_like"/>
    <property type="match status" value="1"/>
</dbReference>
<dbReference type="InterPro" id="IPR002871">
    <property type="entry name" value="NIF_FeS_clus_asmbl_NifU_N"/>
</dbReference>
<name>A0ABR5TMR4_9BACL</name>
<sequence>MNFDNMREIYKQVILDHSSNPHNFLKIKDYNHELEMLNPSCGDRITVYLKIIDSKIKNISFLGEGCSISLASSSILTDELRNLSIREAKIKIKNFLNMIMGKNYDENILNDAIVLKNISKLPARVKCAVLSWKIVEKILDEEENKVE</sequence>
<evidence type="ECO:0000313" key="2">
    <source>
        <dbReference type="EMBL" id="KXB58616.1"/>
    </source>
</evidence>